<organism evidence="1 2">
    <name type="scientific">Aspergillus pseudodeflectus</name>
    <dbReference type="NCBI Taxonomy" id="176178"/>
    <lineage>
        <taxon>Eukaryota</taxon>
        <taxon>Fungi</taxon>
        <taxon>Dikarya</taxon>
        <taxon>Ascomycota</taxon>
        <taxon>Pezizomycotina</taxon>
        <taxon>Eurotiomycetes</taxon>
        <taxon>Eurotiomycetidae</taxon>
        <taxon>Eurotiales</taxon>
        <taxon>Aspergillaceae</taxon>
        <taxon>Aspergillus</taxon>
        <taxon>Aspergillus subgen. Nidulantes</taxon>
    </lineage>
</organism>
<evidence type="ECO:0000313" key="1">
    <source>
        <dbReference type="EMBL" id="KAL2862022.1"/>
    </source>
</evidence>
<dbReference type="Proteomes" id="UP001610444">
    <property type="component" value="Unassembled WGS sequence"/>
</dbReference>
<gene>
    <name evidence="1" type="ORF">BJX68DRAFT_223688</name>
</gene>
<name>A0ABR4LCC2_9EURO</name>
<sequence>MYLRARTLSRPRARSSEGVFLCPLLIEVPPYGIRILGPWLRCQSDIPNVVYLRASGCRWFFCSGVRIGGFAPSLLSTLVYIRKWVLRGVNVWYEGRW</sequence>
<dbReference type="EMBL" id="JBFXLR010000001">
    <property type="protein sequence ID" value="KAL2862022.1"/>
    <property type="molecule type" value="Genomic_DNA"/>
</dbReference>
<dbReference type="RefSeq" id="XP_070906112.1">
    <property type="nucleotide sequence ID" value="XM_071038183.1"/>
</dbReference>
<dbReference type="GeneID" id="98153347"/>
<protein>
    <submittedName>
        <fullName evidence="1">Uncharacterized protein</fullName>
    </submittedName>
</protein>
<keyword evidence="2" id="KW-1185">Reference proteome</keyword>
<accession>A0ABR4LCC2</accession>
<evidence type="ECO:0000313" key="2">
    <source>
        <dbReference type="Proteomes" id="UP001610444"/>
    </source>
</evidence>
<reference evidence="1 2" key="1">
    <citation type="submission" date="2024-07" db="EMBL/GenBank/DDBJ databases">
        <title>Section-level genome sequencing and comparative genomics of Aspergillus sections Usti and Cavernicolus.</title>
        <authorList>
            <consortium name="Lawrence Berkeley National Laboratory"/>
            <person name="Nybo J.L."/>
            <person name="Vesth T.C."/>
            <person name="Theobald S."/>
            <person name="Frisvad J.C."/>
            <person name="Larsen T.O."/>
            <person name="Kjaerboelling I."/>
            <person name="Rothschild-Mancinelli K."/>
            <person name="Lyhne E.K."/>
            <person name="Kogle M.E."/>
            <person name="Barry K."/>
            <person name="Clum A."/>
            <person name="Na H."/>
            <person name="Ledsgaard L."/>
            <person name="Lin J."/>
            <person name="Lipzen A."/>
            <person name="Kuo A."/>
            <person name="Riley R."/>
            <person name="Mondo S."/>
            <person name="LaButti K."/>
            <person name="Haridas S."/>
            <person name="Pangalinan J."/>
            <person name="Salamov A.A."/>
            <person name="Simmons B.A."/>
            <person name="Magnuson J.K."/>
            <person name="Chen J."/>
            <person name="Drula E."/>
            <person name="Henrissat B."/>
            <person name="Wiebenga A."/>
            <person name="Lubbers R.J."/>
            <person name="Gomes A.C."/>
            <person name="Macurrencykelacurrency M.R."/>
            <person name="Stajich J."/>
            <person name="Grigoriev I.V."/>
            <person name="Mortensen U.H."/>
            <person name="De vries R.P."/>
            <person name="Baker S.E."/>
            <person name="Andersen M.R."/>
        </authorList>
    </citation>
    <scope>NUCLEOTIDE SEQUENCE [LARGE SCALE GENOMIC DNA]</scope>
    <source>
        <strain evidence="1 2">CBS 756.74</strain>
    </source>
</reference>
<proteinExistence type="predicted"/>
<comment type="caution">
    <text evidence="1">The sequence shown here is derived from an EMBL/GenBank/DDBJ whole genome shotgun (WGS) entry which is preliminary data.</text>
</comment>